<feature type="non-terminal residue" evidence="2">
    <location>
        <position position="1"/>
    </location>
</feature>
<keyword evidence="3" id="KW-0238">DNA-binding</keyword>
<evidence type="ECO:0000313" key="2">
    <source>
        <dbReference type="EMBL" id="CAI4012451.1"/>
    </source>
</evidence>
<organism evidence="2">
    <name type="scientific">Cladocopium goreaui</name>
    <dbReference type="NCBI Taxonomy" id="2562237"/>
    <lineage>
        <taxon>Eukaryota</taxon>
        <taxon>Sar</taxon>
        <taxon>Alveolata</taxon>
        <taxon>Dinophyceae</taxon>
        <taxon>Suessiales</taxon>
        <taxon>Symbiodiniaceae</taxon>
        <taxon>Cladocopium</taxon>
    </lineage>
</organism>
<feature type="region of interest" description="Disordered" evidence="1">
    <location>
        <begin position="1"/>
        <end position="25"/>
    </location>
</feature>
<dbReference type="Proteomes" id="UP001152797">
    <property type="component" value="Unassembled WGS sequence"/>
</dbReference>
<proteinExistence type="predicted"/>
<dbReference type="EMBL" id="CAMXCT020005468">
    <property type="protein sequence ID" value="CAL1165826.1"/>
    <property type="molecule type" value="Genomic_DNA"/>
</dbReference>
<feature type="compositionally biased region" description="Polar residues" evidence="1">
    <location>
        <begin position="1"/>
        <end position="10"/>
    </location>
</feature>
<dbReference type="EMBL" id="CAMXCT030005468">
    <property type="protein sequence ID" value="CAL4799763.1"/>
    <property type="molecule type" value="Genomic_DNA"/>
</dbReference>
<dbReference type="GO" id="GO:0003677">
    <property type="term" value="F:DNA binding"/>
    <property type="evidence" value="ECO:0007669"/>
    <property type="project" value="UniProtKB-KW"/>
</dbReference>
<feature type="non-terminal residue" evidence="2">
    <location>
        <position position="99"/>
    </location>
</feature>
<reference evidence="3 4" key="2">
    <citation type="submission" date="2024-05" db="EMBL/GenBank/DDBJ databases">
        <authorList>
            <person name="Chen Y."/>
            <person name="Shah S."/>
            <person name="Dougan E. K."/>
            <person name="Thang M."/>
            <person name="Chan C."/>
        </authorList>
    </citation>
    <scope>NUCLEOTIDE SEQUENCE [LARGE SCALE GENOMIC DNA]</scope>
</reference>
<protein>
    <submittedName>
        <fullName evidence="3">Replication protein A 70 kDa DNA-binding subunit</fullName>
    </submittedName>
</protein>
<name>A0A9P1DMZ6_9DINO</name>
<dbReference type="EMBL" id="CAMXCT010005468">
    <property type="protein sequence ID" value="CAI4012451.1"/>
    <property type="molecule type" value="Genomic_DNA"/>
</dbReference>
<sequence length="99" mass="10601">GASSITFSPSRESKRGPAAPKQVPEKGPLQVLSLFGESSGIYAAWKGAKVTCALLESEAKESASALELLAARNQCHKDDIAYVTLSEEPRFDELGSQYK</sequence>
<reference evidence="2" key="1">
    <citation type="submission" date="2022-10" db="EMBL/GenBank/DDBJ databases">
        <authorList>
            <person name="Chen Y."/>
            <person name="Dougan E. K."/>
            <person name="Chan C."/>
            <person name="Rhodes N."/>
            <person name="Thang M."/>
        </authorList>
    </citation>
    <scope>NUCLEOTIDE SEQUENCE</scope>
</reference>
<keyword evidence="4" id="KW-1185">Reference proteome</keyword>
<evidence type="ECO:0000256" key="1">
    <source>
        <dbReference type="SAM" id="MobiDB-lite"/>
    </source>
</evidence>
<evidence type="ECO:0000313" key="4">
    <source>
        <dbReference type="Proteomes" id="UP001152797"/>
    </source>
</evidence>
<evidence type="ECO:0000313" key="3">
    <source>
        <dbReference type="EMBL" id="CAL4799763.1"/>
    </source>
</evidence>
<accession>A0A9P1DMZ6</accession>
<dbReference type="AlphaFoldDB" id="A0A9P1DMZ6"/>
<comment type="caution">
    <text evidence="2">The sequence shown here is derived from an EMBL/GenBank/DDBJ whole genome shotgun (WGS) entry which is preliminary data.</text>
</comment>
<gene>
    <name evidence="2" type="ORF">C1SCF055_LOCUS37512</name>
</gene>